<feature type="domain" description="TonB-dependent receptor-like beta-barrel" evidence="12">
    <location>
        <begin position="294"/>
        <end position="732"/>
    </location>
</feature>
<accession>A0A4Y5YYC6</accession>
<dbReference type="PROSITE" id="PS52016">
    <property type="entry name" value="TONB_DEPENDENT_REC_3"/>
    <property type="match status" value="1"/>
</dbReference>
<dbReference type="SUPFAM" id="SSF56935">
    <property type="entry name" value="Porins"/>
    <property type="match status" value="1"/>
</dbReference>
<dbReference type="InterPro" id="IPR010105">
    <property type="entry name" value="TonB_sidphr_rcpt"/>
</dbReference>
<dbReference type="NCBIfam" id="TIGR01783">
    <property type="entry name" value="TonB-siderophor"/>
    <property type="match status" value="1"/>
</dbReference>
<dbReference type="Pfam" id="PF07715">
    <property type="entry name" value="Plug"/>
    <property type="match status" value="1"/>
</dbReference>
<dbReference type="Gene3D" id="2.170.130.10">
    <property type="entry name" value="TonB-dependent receptor, plug domain"/>
    <property type="match status" value="1"/>
</dbReference>
<evidence type="ECO:0000256" key="2">
    <source>
        <dbReference type="ARBA" id="ARBA00009810"/>
    </source>
</evidence>
<evidence type="ECO:0000256" key="5">
    <source>
        <dbReference type="ARBA" id="ARBA00022692"/>
    </source>
</evidence>
<dbReference type="InterPro" id="IPR036942">
    <property type="entry name" value="Beta-barrel_TonB_sf"/>
</dbReference>
<gene>
    <name evidence="14" type="ORF">FIV34_00560</name>
</gene>
<evidence type="ECO:0000256" key="1">
    <source>
        <dbReference type="ARBA" id="ARBA00004571"/>
    </source>
</evidence>
<dbReference type="KEGG" id="lpy:FIV34_00560"/>
<keyword evidence="6 11" id="KW-0798">TonB box</keyword>
<evidence type="ECO:0000256" key="10">
    <source>
        <dbReference type="PROSITE-ProRule" id="PRU01360"/>
    </source>
</evidence>
<evidence type="ECO:0000256" key="9">
    <source>
        <dbReference type="ARBA" id="ARBA00023237"/>
    </source>
</evidence>
<evidence type="ECO:0000259" key="13">
    <source>
        <dbReference type="Pfam" id="PF07715"/>
    </source>
</evidence>
<evidence type="ECO:0000256" key="11">
    <source>
        <dbReference type="RuleBase" id="RU003357"/>
    </source>
</evidence>
<evidence type="ECO:0000256" key="8">
    <source>
        <dbReference type="ARBA" id="ARBA00023170"/>
    </source>
</evidence>
<dbReference type="EMBL" id="CP041046">
    <property type="protein sequence ID" value="QDE37794.1"/>
    <property type="molecule type" value="Genomic_DNA"/>
</dbReference>
<evidence type="ECO:0000259" key="12">
    <source>
        <dbReference type="Pfam" id="PF00593"/>
    </source>
</evidence>
<organism evidence="14 15">
    <name type="scientific">Luteibacter pinisoli</name>
    <dbReference type="NCBI Taxonomy" id="2589080"/>
    <lineage>
        <taxon>Bacteria</taxon>
        <taxon>Pseudomonadati</taxon>
        <taxon>Pseudomonadota</taxon>
        <taxon>Gammaproteobacteria</taxon>
        <taxon>Lysobacterales</taxon>
        <taxon>Rhodanobacteraceae</taxon>
        <taxon>Luteibacter</taxon>
    </lineage>
</organism>
<dbReference type="CDD" id="cd01347">
    <property type="entry name" value="ligand_gated_channel"/>
    <property type="match status" value="1"/>
</dbReference>
<keyword evidence="4 10" id="KW-1134">Transmembrane beta strand</keyword>
<feature type="domain" description="TonB-dependent receptor plug" evidence="13">
    <location>
        <begin position="112"/>
        <end position="209"/>
    </location>
</feature>
<evidence type="ECO:0000256" key="7">
    <source>
        <dbReference type="ARBA" id="ARBA00023136"/>
    </source>
</evidence>
<dbReference type="Gene3D" id="2.40.170.20">
    <property type="entry name" value="TonB-dependent receptor, beta-barrel domain"/>
    <property type="match status" value="1"/>
</dbReference>
<reference evidence="14 15" key="1">
    <citation type="submission" date="2019-06" db="EMBL/GenBank/DDBJ databases">
        <title>A complete genome sequence for Luteibacter pinisoli MAH-14.</title>
        <authorList>
            <person name="Baltrus D.A."/>
        </authorList>
    </citation>
    <scope>NUCLEOTIDE SEQUENCE [LARGE SCALE GENOMIC DNA]</scope>
    <source>
        <strain evidence="14 15">MAH-14</strain>
    </source>
</reference>
<dbReference type="GO" id="GO:0038023">
    <property type="term" value="F:signaling receptor activity"/>
    <property type="evidence" value="ECO:0007669"/>
    <property type="project" value="InterPro"/>
</dbReference>
<dbReference type="InterPro" id="IPR037066">
    <property type="entry name" value="Plug_dom_sf"/>
</dbReference>
<dbReference type="OrthoDB" id="8732650at2"/>
<comment type="subcellular location">
    <subcellularLocation>
        <location evidence="1 10">Cell outer membrane</location>
        <topology evidence="1 10">Multi-pass membrane protein</topology>
    </subcellularLocation>
</comment>
<keyword evidence="8 14" id="KW-0675">Receptor</keyword>
<proteinExistence type="inferred from homology"/>
<dbReference type="Proteomes" id="UP000316093">
    <property type="component" value="Chromosome"/>
</dbReference>
<name>A0A4Y5YYC6_9GAMM</name>
<evidence type="ECO:0000313" key="14">
    <source>
        <dbReference type="EMBL" id="QDE37794.1"/>
    </source>
</evidence>
<evidence type="ECO:0000256" key="6">
    <source>
        <dbReference type="ARBA" id="ARBA00023077"/>
    </source>
</evidence>
<evidence type="ECO:0000313" key="15">
    <source>
        <dbReference type="Proteomes" id="UP000316093"/>
    </source>
</evidence>
<dbReference type="PANTHER" id="PTHR32552">
    <property type="entry name" value="FERRICHROME IRON RECEPTOR-RELATED"/>
    <property type="match status" value="1"/>
</dbReference>
<dbReference type="GO" id="GO:0009279">
    <property type="term" value="C:cell outer membrane"/>
    <property type="evidence" value="ECO:0007669"/>
    <property type="project" value="UniProtKB-SubCell"/>
</dbReference>
<keyword evidence="7 10" id="KW-0472">Membrane</keyword>
<evidence type="ECO:0000256" key="4">
    <source>
        <dbReference type="ARBA" id="ARBA00022452"/>
    </source>
</evidence>
<dbReference type="GO" id="GO:0015891">
    <property type="term" value="P:siderophore transport"/>
    <property type="evidence" value="ECO:0007669"/>
    <property type="project" value="InterPro"/>
</dbReference>
<keyword evidence="9 10" id="KW-0998">Cell outer membrane</keyword>
<dbReference type="Pfam" id="PF00593">
    <property type="entry name" value="TonB_dep_Rec_b-barrel"/>
    <property type="match status" value="1"/>
</dbReference>
<comment type="similarity">
    <text evidence="2 10 11">Belongs to the TonB-dependent receptor family.</text>
</comment>
<keyword evidence="5 10" id="KW-0812">Transmembrane</keyword>
<dbReference type="InterPro" id="IPR039426">
    <property type="entry name" value="TonB-dep_rcpt-like"/>
</dbReference>
<keyword evidence="3 10" id="KW-0813">Transport</keyword>
<protein>
    <submittedName>
        <fullName evidence="14">TonB-dependent siderophore receptor</fullName>
    </submittedName>
</protein>
<dbReference type="PANTHER" id="PTHR32552:SF82">
    <property type="entry name" value="FCUA PROTEIN"/>
    <property type="match status" value="1"/>
</dbReference>
<evidence type="ECO:0000256" key="3">
    <source>
        <dbReference type="ARBA" id="ARBA00022448"/>
    </source>
</evidence>
<dbReference type="InterPro" id="IPR012910">
    <property type="entry name" value="Plug_dom"/>
</dbReference>
<dbReference type="InterPro" id="IPR000531">
    <property type="entry name" value="Beta-barrel_TonB"/>
</dbReference>
<keyword evidence="15" id="KW-1185">Reference proteome</keyword>
<sequence length="763" mass="81675">MQQPCNARYLRPILISIRITGPCCPSGFAMFASSLPRHRLAASVRFALVGALLLSASAYAADTPDDQRKPQENATTLSGVQVSADMVAPTAAYAGGQVARGGRFGVLGNQDAMNVPFALTSYTDTLIRAQQARTLGDVVDNDPAVRYGFGYGNYSQQFTIRGFQLYSDDIGFDGLYGLLPRQLLAPELISRVEIFKGANAFLNGISIGGSGIGGGINIAPKRAEAEPITRVGVDYGSDSQIGESIDIGRRWGANKEFGLRVNAVHREGGTGIDGETRRLTAAAIAFDYTGERLRITTDVGYQKQDIMGGRSTVFLGTATEVPRAPSARTNYAQPWSGSSLEDTFGVVRAEYDFTPWLTGYVAAGAHHGNEFGDYVSPTLSDNNGNANEYRFTVPYIANTGTGEAGLNAHFDTGDVTHRVTLGFSALSTNKKAAYAGGGFFATNLYKPTAAPIPDYSYDVGPISDPNYTGRTQLRSLALSDTIGFMDDRLQVTLGARRQKLHVIGYDYGQPGAKNSEYEQYATSPVAGVNFRISDQWAVYANHIEALTQGGQAPKQSGGEDVPNAGKVLAPFKAKQNEVGVKWDAGNVGSSLGLYQIKQPSAVFNAANAYVLDGEQRNRGIEWNFYGEPVTGVRILGGANYVQPTLVNTQSGVDDGHDAIGVPRFQANAGVEWTIPNSSDLTFSARAIRTSKQFADTANKLRVPAWTTYDAGARITPIIEGKPVTFNLSVENLMNKGYWASAGIGNYLTQGAPRTVMVSASVDL</sequence>
<dbReference type="GO" id="GO:0015344">
    <property type="term" value="F:siderophore uptake transmembrane transporter activity"/>
    <property type="evidence" value="ECO:0007669"/>
    <property type="project" value="TreeGrafter"/>
</dbReference>
<dbReference type="AlphaFoldDB" id="A0A4Y5YYC6"/>